<accession>I4EX65</accession>
<evidence type="ECO:0000313" key="3">
    <source>
        <dbReference type="Proteomes" id="UP000006461"/>
    </source>
</evidence>
<dbReference type="Proteomes" id="UP000006461">
    <property type="component" value="Chromosome"/>
</dbReference>
<evidence type="ECO:0000313" key="2">
    <source>
        <dbReference type="EMBL" id="CCH87978.1"/>
    </source>
</evidence>
<evidence type="ECO:0008006" key="4">
    <source>
        <dbReference type="Google" id="ProtNLM"/>
    </source>
</evidence>
<name>I4EX65_MODI5</name>
<protein>
    <recommendedName>
        <fullName evidence="4">DUF4352 domain-containing protein</fullName>
    </recommendedName>
</protein>
<feature type="chain" id="PRO_5038999860" description="DUF4352 domain-containing protein" evidence="1">
    <location>
        <begin position="22"/>
        <end position="197"/>
    </location>
</feature>
<reference evidence="2 3" key="1">
    <citation type="journal article" date="2012" name="J. Bacteriol.">
        <title>Genome Sequence of Radiation-Resistant Modestobacter marinus Strain BC501, a Representative Actinobacterium That Thrives on Calcareous Stone Surfaces.</title>
        <authorList>
            <person name="Normand P."/>
            <person name="Gury J."/>
            <person name="Pujic P."/>
            <person name="Chouaia B."/>
            <person name="Crotti E."/>
            <person name="Brusetti L."/>
            <person name="Daffonchio D."/>
            <person name="Vacherie B."/>
            <person name="Barbe V."/>
            <person name="Medigue C."/>
            <person name="Calteau A."/>
            <person name="Ghodhbane-Gtari F."/>
            <person name="Essoussi I."/>
            <person name="Nouioui I."/>
            <person name="Abbassi-Ghozzi I."/>
            <person name="Gtari M."/>
        </authorList>
    </citation>
    <scope>NUCLEOTIDE SEQUENCE [LARGE SCALE GENOMIC DNA]</scope>
    <source>
        <strain evidence="3">BC 501</strain>
    </source>
</reference>
<evidence type="ECO:0000256" key="1">
    <source>
        <dbReference type="SAM" id="SignalP"/>
    </source>
</evidence>
<dbReference type="PROSITE" id="PS51257">
    <property type="entry name" value="PROKAR_LIPOPROTEIN"/>
    <property type="match status" value="1"/>
</dbReference>
<feature type="signal peptide" evidence="1">
    <location>
        <begin position="1"/>
        <end position="21"/>
    </location>
</feature>
<gene>
    <name evidence="2" type="ordered locus">MODMU_2549</name>
</gene>
<keyword evidence="1" id="KW-0732">Signal</keyword>
<keyword evidence="3" id="KW-1185">Reference proteome</keyword>
<dbReference type="HOGENOM" id="CLU_098279_0_0_11"/>
<dbReference type="OMA" id="WESEESI"/>
<dbReference type="AlphaFoldDB" id="I4EX65"/>
<organism evidence="2 3">
    <name type="scientific">Modestobacter italicus (strain DSM 44449 / CECT 9708 / BC 501)</name>
    <dbReference type="NCBI Taxonomy" id="2732864"/>
    <lineage>
        <taxon>Bacteria</taxon>
        <taxon>Bacillati</taxon>
        <taxon>Actinomycetota</taxon>
        <taxon>Actinomycetes</taxon>
        <taxon>Geodermatophilales</taxon>
        <taxon>Geodermatophilaceae</taxon>
        <taxon>Modestobacter</taxon>
    </lineage>
</organism>
<dbReference type="STRING" id="477641.MODMU_2549"/>
<dbReference type="EMBL" id="FO203431">
    <property type="protein sequence ID" value="CCH87978.1"/>
    <property type="molecule type" value="Genomic_DNA"/>
</dbReference>
<dbReference type="OrthoDB" id="4484996at2"/>
<sequence>MKRTALVLTAAGLLALTGCTGSDSGAEASATSLAPYTPGDTVASAASQAAEDQAAASQARATAEAAASSASSVGKFGQTFTYTDGLEVAVAPPEDFQPSDSAAGNTPGKAAVTLSITITNGTSANYDPAIFSASVQSGTSPEEQIYDSANGIAGAPSTTLLPGRSVTFEVAFTATDPGDLVVEVTPGFEYNSSIFTS</sequence>
<proteinExistence type="predicted"/>
<dbReference type="eggNOG" id="ENOG50335R8">
    <property type="taxonomic scope" value="Bacteria"/>
</dbReference>
<dbReference type="KEGG" id="mmar:MODMU_2549"/>